<sequence>MKRVLGLVLVVGMCLVAVSPAFAEDAPQFTLAWSEYPSWSTFGVASNADVGLINGKAGEMGEIEKKYNVDLVLKLADYDTCLVMYGSSQVDFVCITNMDILNPSMSRASVAILPTSTSHGADALIVRGGITTLDQLKGKKIFGLSKTVSEYMFYRNVILRGGNPDDFEFTNMDPGAAAMAMQQGQKGIEAIAVWNPFILQTLNQRKFVCRTSISLPISA</sequence>
<evidence type="ECO:0008006" key="2">
    <source>
        <dbReference type="Google" id="ProtNLM"/>
    </source>
</evidence>
<accession>A0A0F9B6K2</accession>
<comment type="caution">
    <text evidence="1">The sequence shown here is derived from an EMBL/GenBank/DDBJ whole genome shotgun (WGS) entry which is preliminary data.</text>
</comment>
<reference evidence="1" key="1">
    <citation type="journal article" date="2015" name="Nature">
        <title>Complex archaea that bridge the gap between prokaryotes and eukaryotes.</title>
        <authorList>
            <person name="Spang A."/>
            <person name="Saw J.H."/>
            <person name="Jorgensen S.L."/>
            <person name="Zaremba-Niedzwiedzka K."/>
            <person name="Martijn J."/>
            <person name="Lind A.E."/>
            <person name="van Eijk R."/>
            <person name="Schleper C."/>
            <person name="Guy L."/>
            <person name="Ettema T.J."/>
        </authorList>
    </citation>
    <scope>NUCLEOTIDE SEQUENCE</scope>
</reference>
<evidence type="ECO:0000313" key="1">
    <source>
        <dbReference type="EMBL" id="KKK86304.1"/>
    </source>
</evidence>
<proteinExistence type="predicted"/>
<gene>
    <name evidence="1" type="ORF">LCGC14_2764590</name>
</gene>
<dbReference type="Gene3D" id="3.40.190.10">
    <property type="entry name" value="Periplasmic binding protein-like II"/>
    <property type="match status" value="1"/>
</dbReference>
<organism evidence="1">
    <name type="scientific">marine sediment metagenome</name>
    <dbReference type="NCBI Taxonomy" id="412755"/>
    <lineage>
        <taxon>unclassified sequences</taxon>
        <taxon>metagenomes</taxon>
        <taxon>ecological metagenomes</taxon>
    </lineage>
</organism>
<dbReference type="SUPFAM" id="SSF53850">
    <property type="entry name" value="Periplasmic binding protein-like II"/>
    <property type="match status" value="1"/>
</dbReference>
<protein>
    <recommendedName>
        <fullName evidence="2">Solute-binding protein family 3/N-terminal domain-containing protein</fullName>
    </recommendedName>
</protein>
<name>A0A0F9B6K2_9ZZZZ</name>
<dbReference type="EMBL" id="LAZR01050907">
    <property type="protein sequence ID" value="KKK86304.1"/>
    <property type="molecule type" value="Genomic_DNA"/>
</dbReference>
<dbReference type="AlphaFoldDB" id="A0A0F9B6K2"/>